<dbReference type="Proteomes" id="UP001597418">
    <property type="component" value="Unassembled WGS sequence"/>
</dbReference>
<protein>
    <submittedName>
        <fullName evidence="1">Uncharacterized protein</fullName>
    </submittedName>
</protein>
<organism evidence="1 2">
    <name type="scientific">Sphingobacterium populi</name>
    <dbReference type="NCBI Taxonomy" id="1812824"/>
    <lineage>
        <taxon>Bacteria</taxon>
        <taxon>Pseudomonadati</taxon>
        <taxon>Bacteroidota</taxon>
        <taxon>Sphingobacteriia</taxon>
        <taxon>Sphingobacteriales</taxon>
        <taxon>Sphingobacteriaceae</taxon>
        <taxon>Sphingobacterium</taxon>
    </lineage>
</organism>
<dbReference type="RefSeq" id="WP_066753157.1">
    <property type="nucleotide sequence ID" value="NZ_JBHUMB010000005.1"/>
</dbReference>
<evidence type="ECO:0000313" key="2">
    <source>
        <dbReference type="Proteomes" id="UP001597418"/>
    </source>
</evidence>
<name>A0ABW5U9I1_9SPHI</name>
<accession>A0ABW5U9I1</accession>
<gene>
    <name evidence="1" type="ORF">ACFSQ6_00970</name>
</gene>
<sequence length="225" mass="25830">MANFLRPKDVKGTTVLDRILKAFLKGDLDKLSPDDKQVLERISEVDNRLRKGYIVTEPRVSVLTGAAYDFKYSRPYRKSELAQWQVSRFQVSLSQAYADIQMAEKFFLTTESRADKEFGRGMMIHWGEDVAAKAQADGDYRAFAAIYRELAKIRQLDRPDDQNFKPEDFHPIRPIIVSDPSELDQPFPKTDNPDALVARLLKEMKKGVIEKILDDAEDVEEEDGE</sequence>
<dbReference type="EMBL" id="JBHUMB010000005">
    <property type="protein sequence ID" value="MFD2741960.1"/>
    <property type="molecule type" value="Genomic_DNA"/>
</dbReference>
<comment type="caution">
    <text evidence="1">The sequence shown here is derived from an EMBL/GenBank/DDBJ whole genome shotgun (WGS) entry which is preliminary data.</text>
</comment>
<proteinExistence type="predicted"/>
<keyword evidence="2" id="KW-1185">Reference proteome</keyword>
<reference evidence="2" key="1">
    <citation type="journal article" date="2019" name="Int. J. Syst. Evol. Microbiol.">
        <title>The Global Catalogue of Microorganisms (GCM) 10K type strain sequencing project: providing services to taxonomists for standard genome sequencing and annotation.</title>
        <authorList>
            <consortium name="The Broad Institute Genomics Platform"/>
            <consortium name="The Broad Institute Genome Sequencing Center for Infectious Disease"/>
            <person name="Wu L."/>
            <person name="Ma J."/>
        </authorList>
    </citation>
    <scope>NUCLEOTIDE SEQUENCE [LARGE SCALE GENOMIC DNA]</scope>
    <source>
        <strain evidence="2">KCTC 42247</strain>
    </source>
</reference>
<evidence type="ECO:0000313" key="1">
    <source>
        <dbReference type="EMBL" id="MFD2741960.1"/>
    </source>
</evidence>